<feature type="transmembrane region" description="Helical" evidence="5">
    <location>
        <begin position="84"/>
        <end position="101"/>
    </location>
</feature>
<evidence type="ECO:0000256" key="2">
    <source>
        <dbReference type="ARBA" id="ARBA00022692"/>
    </source>
</evidence>
<evidence type="ECO:0000313" key="8">
    <source>
        <dbReference type="Proteomes" id="UP000516305"/>
    </source>
</evidence>
<feature type="transmembrane region" description="Helical" evidence="5">
    <location>
        <begin position="296"/>
        <end position="313"/>
    </location>
</feature>
<evidence type="ECO:0000256" key="3">
    <source>
        <dbReference type="ARBA" id="ARBA00022989"/>
    </source>
</evidence>
<gene>
    <name evidence="7" type="ORF">H4K34_14365</name>
</gene>
<dbReference type="InterPro" id="IPR051533">
    <property type="entry name" value="WaaL-like"/>
</dbReference>
<feature type="domain" description="O-antigen ligase-related" evidence="6">
    <location>
        <begin position="260"/>
        <end position="400"/>
    </location>
</feature>
<proteinExistence type="predicted"/>
<feature type="transmembrane region" description="Helical" evidence="5">
    <location>
        <begin position="256"/>
        <end position="289"/>
    </location>
</feature>
<reference evidence="7 8" key="1">
    <citation type="submission" date="2020-08" db="EMBL/GenBank/DDBJ databases">
        <title>Croceimicrobium hydrocarbonivorans gen. nov., sp. nov., a novel marine bacterium isolated from a bacterial consortium that degrades polyethylene terephthalate.</title>
        <authorList>
            <person name="Liu R."/>
        </authorList>
    </citation>
    <scope>NUCLEOTIDE SEQUENCE [LARGE SCALE GENOMIC DNA]</scope>
    <source>
        <strain evidence="7 8">A20-9</strain>
    </source>
</reference>
<feature type="transmembrane region" description="Helical" evidence="5">
    <location>
        <begin position="144"/>
        <end position="165"/>
    </location>
</feature>
<feature type="transmembrane region" description="Helical" evidence="5">
    <location>
        <begin position="450"/>
        <end position="469"/>
    </location>
</feature>
<feature type="transmembrane region" description="Helical" evidence="5">
    <location>
        <begin position="425"/>
        <end position="444"/>
    </location>
</feature>
<feature type="transmembrane region" description="Helical" evidence="5">
    <location>
        <begin position="394"/>
        <end position="413"/>
    </location>
</feature>
<feature type="transmembrane region" description="Helical" evidence="5">
    <location>
        <begin position="172"/>
        <end position="189"/>
    </location>
</feature>
<keyword evidence="2 5" id="KW-0812">Transmembrane</keyword>
<comment type="subcellular location">
    <subcellularLocation>
        <location evidence="1">Membrane</location>
        <topology evidence="1">Multi-pass membrane protein</topology>
    </subcellularLocation>
</comment>
<dbReference type="PANTHER" id="PTHR37422">
    <property type="entry name" value="TEICHURONIC ACID BIOSYNTHESIS PROTEIN TUAE"/>
    <property type="match status" value="1"/>
</dbReference>
<keyword evidence="4 5" id="KW-0472">Membrane</keyword>
<evidence type="ECO:0000256" key="1">
    <source>
        <dbReference type="ARBA" id="ARBA00004141"/>
    </source>
</evidence>
<evidence type="ECO:0000256" key="4">
    <source>
        <dbReference type="ARBA" id="ARBA00023136"/>
    </source>
</evidence>
<evidence type="ECO:0000313" key="7">
    <source>
        <dbReference type="EMBL" id="QNR23552.1"/>
    </source>
</evidence>
<feature type="transmembrane region" description="Helical" evidence="5">
    <location>
        <begin position="227"/>
        <end position="250"/>
    </location>
</feature>
<dbReference type="Pfam" id="PF04932">
    <property type="entry name" value="Wzy_C"/>
    <property type="match status" value="1"/>
</dbReference>
<dbReference type="GO" id="GO:0016020">
    <property type="term" value="C:membrane"/>
    <property type="evidence" value="ECO:0007669"/>
    <property type="project" value="UniProtKB-SubCell"/>
</dbReference>
<dbReference type="PANTHER" id="PTHR37422:SF13">
    <property type="entry name" value="LIPOPOLYSACCHARIDE BIOSYNTHESIS PROTEIN PA4999-RELATED"/>
    <property type="match status" value="1"/>
</dbReference>
<keyword evidence="8" id="KW-1185">Reference proteome</keyword>
<feature type="transmembrane region" description="Helical" evidence="5">
    <location>
        <begin position="34"/>
        <end position="52"/>
    </location>
</feature>
<name>A0A7H0VCV4_9FLAO</name>
<feature type="transmembrane region" description="Helical" evidence="5">
    <location>
        <begin position="12"/>
        <end position="28"/>
    </location>
</feature>
<keyword evidence="7" id="KW-0436">Ligase</keyword>
<organism evidence="7 8">
    <name type="scientific">Croceimicrobium hydrocarbonivorans</name>
    <dbReference type="NCBI Taxonomy" id="2761580"/>
    <lineage>
        <taxon>Bacteria</taxon>
        <taxon>Pseudomonadati</taxon>
        <taxon>Bacteroidota</taxon>
        <taxon>Flavobacteriia</taxon>
        <taxon>Flavobacteriales</taxon>
        <taxon>Owenweeksiaceae</taxon>
        <taxon>Croceimicrobium</taxon>
    </lineage>
</organism>
<dbReference type="Proteomes" id="UP000516305">
    <property type="component" value="Chromosome"/>
</dbReference>
<dbReference type="KEGG" id="chyd:H4K34_14365"/>
<evidence type="ECO:0000259" key="6">
    <source>
        <dbReference type="Pfam" id="PF04932"/>
    </source>
</evidence>
<dbReference type="AlphaFoldDB" id="A0A7H0VCV4"/>
<dbReference type="EMBL" id="CP060139">
    <property type="protein sequence ID" value="QNR23552.1"/>
    <property type="molecule type" value="Genomic_DNA"/>
</dbReference>
<feature type="transmembrane region" description="Helical" evidence="5">
    <location>
        <begin position="59"/>
        <end position="78"/>
    </location>
</feature>
<evidence type="ECO:0000256" key="5">
    <source>
        <dbReference type="SAM" id="Phobius"/>
    </source>
</evidence>
<dbReference type="GO" id="GO:0016874">
    <property type="term" value="F:ligase activity"/>
    <property type="evidence" value="ECO:0007669"/>
    <property type="project" value="UniProtKB-KW"/>
</dbReference>
<sequence length="487" mass="55133">MRLVVPTKYQQYLKYLFAILFGIAGGYILSKGGIVAAIGIMALPLVLVYVYYFAKNPKIGLYTAFIIAFLIPTVGRYVPGNIPLGLGVDISLVLTLIFLILRDWQKVDFSGWNHIFSLLMIAWMGFVVLQLANPMALSVPAWFYAMRGLSLYQMLMVVIAFVLFRDKKDFKTFLRVWLIFSVIGIAWGLKQKVFGLDPFENRWLMSGAYVTHLLFGKLRIFSFYTDAGIYGPAMGSVTVFCGILALGPFSLRKRIIYGLIAVFALYAMLISGTRGALAVPGAGGVLYLILIKNKRLLIFGASVMLFGFVFLKYTNIGSGNYDIQRLRSALDPNDASLNVRVQNRKMLRAYLADKPLGTGVGSAGFWGQRFTPWTWMANFPTDGLYTRVRAETGVFGYTIYVYTWIFLLVYGSWLCWNYKNREKRYYAMAALANFAGILAASYGNEILNQIPVNFTVLIPLTFVFTMKYWDEDGVYRIPEERKHKIFK</sequence>
<dbReference type="InterPro" id="IPR007016">
    <property type="entry name" value="O-antigen_ligase-rel_domated"/>
</dbReference>
<feature type="transmembrane region" description="Helical" evidence="5">
    <location>
        <begin position="113"/>
        <end position="132"/>
    </location>
</feature>
<keyword evidence="3 5" id="KW-1133">Transmembrane helix</keyword>
<accession>A0A7H0VCV4</accession>
<dbReference type="RefSeq" id="WP_210758084.1">
    <property type="nucleotide sequence ID" value="NZ_CP060139.1"/>
</dbReference>
<protein>
    <submittedName>
        <fullName evidence="7">O-antigen ligase family protein</fullName>
    </submittedName>
</protein>